<comment type="similarity">
    <text evidence="1 5">Belongs to the peptidase S8 family.</text>
</comment>
<evidence type="ECO:0000256" key="4">
    <source>
        <dbReference type="ARBA" id="ARBA00022825"/>
    </source>
</evidence>
<sequence length="1050" mass="108774">MRKCNLRYRRLFQLLMGALPLLASVQAAHAGDARRAYIVQLADQPVASYRGGVDGLRATIVAPGKRLDTSSLAARQYRSFLSRKQDEVKALLPAATVTHQYQVVFNGFAARLTDAEVRTLKASGKTLRIVPDQRQRVITNYTPAFLGLDQPGGLWEQLGGQEQAGEDIIVGVIDSGVWPENLSYADRVDGNSRPTFDDGGTLAYGAPPARWKGACQAGEGFAEEHCNNKLIGARYFNEGFRASGDVMHWSEFQSPRDSVGAPAGKGGHGTHTATTAAGNANVPAVAPGGEVVAVRSGMAPRARIAVYKVCWSYRPFGAEVADACYDSDSVAAIEAAVTDGVDVLNYSITGGMSPLEPPEQAFRQAVAAGVFVAAAGGNFGFTNSVNHMGPWLATVAAATHDRTRTAAVTLGSGQVFQGLSPNGKALPAMPLIQAGAAAAAGAEGWSVEQCFRAADMDSGAAQLDPEKVAGKIVACSRGYIDPIRQVEAVKAAGGAGVILLDTGSGPSLNVYSLPTIYVTQADGEAILAYAATPGARAAMSASEPTPMHGPVIADFSSRGPNGFDPGVMKPDMAAPGVDILAGIAPSLSAAQRSAVVAGTAGPISVSAYMSGTSMAAPHVAGIAALLKQRHGDWSPAAIKSAMMTTSRTVLPTALEGDLDGTLPWGQGAGLVVPNGAADPGLVYDISPTDYQRYVCGASGEAADCGHGSLAGHALNLASIALPGVVGNQTITRRVTNVGDTASIYHASTSLDGFNVTVTPATLQLAPGETASYTVGLVRTDAADGAWKLGELVWDDGEHKVRSPLQARYNSGVAAPAVIAATSTSGNRQIDVQAGFDGVMTAARGGMREYTRLAQIVTQVAAGSIESMNDVVNACKARGPGVKAISIGIPKNTVIARFEISNRDTEGGADNNLDLAVLNQYNDLVGFSGHADSNESVTLLNPAMGIAKICVVGFQLKNGRSANFTLSYATAIPNDTRGSVKLALPSSVQQGGSYPVGISWSGLEQGKRYLGGVHMANPATGAGTVTQLDIDTRDVPRETPTGAFNRMRLDR</sequence>
<name>A0ABX5UNK3_9BURK</name>
<evidence type="ECO:0000313" key="12">
    <source>
        <dbReference type="Proteomes" id="UP000298763"/>
    </source>
</evidence>
<dbReference type="Pfam" id="PF02225">
    <property type="entry name" value="PA"/>
    <property type="match status" value="1"/>
</dbReference>
<dbReference type="Pfam" id="PF05922">
    <property type="entry name" value="Inhibitor_I9"/>
    <property type="match status" value="1"/>
</dbReference>
<dbReference type="EMBL" id="CP040017">
    <property type="protein sequence ID" value="QCP11960.1"/>
    <property type="molecule type" value="Genomic_DNA"/>
</dbReference>
<dbReference type="InterPro" id="IPR023828">
    <property type="entry name" value="Peptidase_S8_Ser-AS"/>
</dbReference>
<feature type="domain" description="PA" evidence="8">
    <location>
        <begin position="455"/>
        <end position="526"/>
    </location>
</feature>
<feature type="active site" description="Charge relay system" evidence="5">
    <location>
        <position position="613"/>
    </location>
</feature>
<feature type="domain" description="Inhibitor I9" evidence="9">
    <location>
        <begin position="37"/>
        <end position="134"/>
    </location>
</feature>
<evidence type="ECO:0000256" key="3">
    <source>
        <dbReference type="ARBA" id="ARBA00022801"/>
    </source>
</evidence>
<feature type="chain" id="PRO_5046758535" evidence="6">
    <location>
        <begin position="31"/>
        <end position="1050"/>
    </location>
</feature>
<reference evidence="11 12" key="1">
    <citation type="submission" date="2019-05" db="EMBL/GenBank/DDBJ databases">
        <title>Draft Genome Sequences of Six Type Strains of the Genus Massilia.</title>
        <authorList>
            <person name="Miess H."/>
            <person name="Frediansyhah A."/>
            <person name="Gross H."/>
        </authorList>
    </citation>
    <scope>NUCLEOTIDE SEQUENCE [LARGE SCALE GENOMIC DNA]</scope>
    <source>
        <strain evidence="11 12">DSMZ 26121</strain>
    </source>
</reference>
<feature type="active site" description="Charge relay system" evidence="5">
    <location>
        <position position="268"/>
    </location>
</feature>
<feature type="active site" description="Charge relay system" evidence="5">
    <location>
        <position position="174"/>
    </location>
</feature>
<feature type="domain" description="Peptidase S8/S53" evidence="7">
    <location>
        <begin position="165"/>
        <end position="649"/>
    </location>
</feature>
<keyword evidence="3 5" id="KW-0378">Hydrolase</keyword>
<evidence type="ECO:0000256" key="5">
    <source>
        <dbReference type="PROSITE-ProRule" id="PRU01240"/>
    </source>
</evidence>
<dbReference type="Gene3D" id="3.30.70.80">
    <property type="entry name" value="Peptidase S8 propeptide/proteinase inhibitor I9"/>
    <property type="match status" value="1"/>
</dbReference>
<dbReference type="Gene3D" id="3.50.30.30">
    <property type="match status" value="1"/>
</dbReference>
<dbReference type="Gene3D" id="2.60.40.2310">
    <property type="match status" value="1"/>
</dbReference>
<feature type="domain" description="Subtilisin-like protease fibronectin type-III" evidence="10">
    <location>
        <begin position="714"/>
        <end position="804"/>
    </location>
</feature>
<dbReference type="InterPro" id="IPR000209">
    <property type="entry name" value="Peptidase_S8/S53_dom"/>
</dbReference>
<dbReference type="InterPro" id="IPR036852">
    <property type="entry name" value="Peptidase_S8/S53_dom_sf"/>
</dbReference>
<dbReference type="InterPro" id="IPR010259">
    <property type="entry name" value="S8pro/Inhibitor_I9"/>
</dbReference>
<evidence type="ECO:0000256" key="2">
    <source>
        <dbReference type="ARBA" id="ARBA00022670"/>
    </source>
</evidence>
<feature type="signal peptide" evidence="6">
    <location>
        <begin position="1"/>
        <end position="30"/>
    </location>
</feature>
<evidence type="ECO:0000259" key="7">
    <source>
        <dbReference type="Pfam" id="PF00082"/>
    </source>
</evidence>
<evidence type="ECO:0000259" key="8">
    <source>
        <dbReference type="Pfam" id="PF02225"/>
    </source>
</evidence>
<dbReference type="PROSITE" id="PS51892">
    <property type="entry name" value="SUBTILASE"/>
    <property type="match status" value="1"/>
</dbReference>
<dbReference type="InterPro" id="IPR045051">
    <property type="entry name" value="SBT"/>
</dbReference>
<keyword evidence="6" id="KW-0732">Signal</keyword>
<gene>
    <name evidence="11" type="ORF">FCL38_17215</name>
</gene>
<dbReference type="Pfam" id="PF00082">
    <property type="entry name" value="Peptidase_S8"/>
    <property type="match status" value="1"/>
</dbReference>
<evidence type="ECO:0000313" key="11">
    <source>
        <dbReference type="EMBL" id="QCP11960.1"/>
    </source>
</evidence>
<organism evidence="11 12">
    <name type="scientific">Pseudoduganella umbonata</name>
    <dbReference type="NCBI Taxonomy" id="864828"/>
    <lineage>
        <taxon>Bacteria</taxon>
        <taxon>Pseudomonadati</taxon>
        <taxon>Pseudomonadota</taxon>
        <taxon>Betaproteobacteria</taxon>
        <taxon>Burkholderiales</taxon>
        <taxon>Oxalobacteraceae</taxon>
        <taxon>Telluria group</taxon>
        <taxon>Pseudoduganella</taxon>
    </lineage>
</organism>
<keyword evidence="2 5" id="KW-0645">Protease</keyword>
<dbReference type="InterPro" id="IPR003137">
    <property type="entry name" value="PA_domain"/>
</dbReference>
<dbReference type="InterPro" id="IPR015500">
    <property type="entry name" value="Peptidase_S8_subtilisin-rel"/>
</dbReference>
<keyword evidence="4 5" id="KW-0720">Serine protease</keyword>
<dbReference type="PROSITE" id="PS00138">
    <property type="entry name" value="SUBTILASE_SER"/>
    <property type="match status" value="1"/>
</dbReference>
<protein>
    <submittedName>
        <fullName evidence="11">Peptidase S8 and S53 subtilisin kexin sedolisin</fullName>
    </submittedName>
</protein>
<dbReference type="PANTHER" id="PTHR10795">
    <property type="entry name" value="PROPROTEIN CONVERTASE SUBTILISIN/KEXIN"/>
    <property type="match status" value="1"/>
</dbReference>
<dbReference type="Gene3D" id="3.40.50.200">
    <property type="entry name" value="Peptidase S8/S53 domain"/>
    <property type="match status" value="1"/>
</dbReference>
<accession>A0ABX5UNK3</accession>
<evidence type="ECO:0000256" key="6">
    <source>
        <dbReference type="SAM" id="SignalP"/>
    </source>
</evidence>
<proteinExistence type="inferred from homology"/>
<dbReference type="SUPFAM" id="SSF52743">
    <property type="entry name" value="Subtilisin-like"/>
    <property type="match status" value="1"/>
</dbReference>
<evidence type="ECO:0000259" key="10">
    <source>
        <dbReference type="Pfam" id="PF17766"/>
    </source>
</evidence>
<dbReference type="InterPro" id="IPR037045">
    <property type="entry name" value="S8pro/Inhibitor_I9_sf"/>
</dbReference>
<keyword evidence="12" id="KW-1185">Reference proteome</keyword>
<dbReference type="Proteomes" id="UP000298763">
    <property type="component" value="Chromosome"/>
</dbReference>
<dbReference type="PRINTS" id="PR00723">
    <property type="entry name" value="SUBTILISIN"/>
</dbReference>
<evidence type="ECO:0000256" key="1">
    <source>
        <dbReference type="ARBA" id="ARBA00011073"/>
    </source>
</evidence>
<dbReference type="CDD" id="cd02120">
    <property type="entry name" value="PA_subtilisin_like"/>
    <property type="match status" value="1"/>
</dbReference>
<evidence type="ECO:0000259" key="9">
    <source>
        <dbReference type="Pfam" id="PF05922"/>
    </source>
</evidence>
<dbReference type="Pfam" id="PF17766">
    <property type="entry name" value="fn3_6"/>
    <property type="match status" value="1"/>
</dbReference>
<dbReference type="InterPro" id="IPR041469">
    <property type="entry name" value="Subtilisin-like_FN3"/>
</dbReference>